<keyword evidence="4" id="KW-1185">Reference proteome</keyword>
<dbReference type="Proteomes" id="UP000479526">
    <property type="component" value="Unassembled WGS sequence"/>
</dbReference>
<name>A0A7C9N1L7_9ACTN</name>
<feature type="domain" description="DUF1707" evidence="1">
    <location>
        <begin position="39"/>
        <end position="90"/>
    </location>
</feature>
<comment type="caution">
    <text evidence="3">The sequence shown here is derived from an EMBL/GenBank/DDBJ whole genome shotgun (WGS) entry which is preliminary data.</text>
</comment>
<dbReference type="EMBL" id="WXEW01000011">
    <property type="protein sequence ID" value="NAS26731.1"/>
    <property type="molecule type" value="Genomic_DNA"/>
</dbReference>
<dbReference type="Pfam" id="PF08044">
    <property type="entry name" value="DUF1707"/>
    <property type="match status" value="1"/>
</dbReference>
<sequence length="219" mass="24056">MGVTPPPRNLRRVSSDFREWIAALVTPRETSSGPRPEELRASDADRERVIAVLTEAAADGRLSRLEHEERVDAAYRSLTLGQLMVLTRDLLPPDQQPIALHSRPVAAVFRNESRGGRWVVPSTVPVSSIGGKVELDLREALLQSRRIVVQLAVMAGTVNMTVPEGVRVVIAADARIGQFKDQTRPPADPDCPVIELAGYVWGGRVIAKSPKPPKKGRRR</sequence>
<gene>
    <name evidence="3" type="ORF">GT755_34295</name>
</gene>
<evidence type="ECO:0000259" key="1">
    <source>
        <dbReference type="Pfam" id="PF08044"/>
    </source>
</evidence>
<proteinExistence type="predicted"/>
<evidence type="ECO:0000313" key="4">
    <source>
        <dbReference type="Proteomes" id="UP000479526"/>
    </source>
</evidence>
<dbReference type="InterPro" id="IPR024425">
    <property type="entry name" value="LiaF-like_C"/>
</dbReference>
<evidence type="ECO:0000259" key="2">
    <source>
        <dbReference type="Pfam" id="PF09922"/>
    </source>
</evidence>
<dbReference type="AlphaFoldDB" id="A0A7C9N1L7"/>
<feature type="domain" description="Cell wall-active antibiotics response LiaF-like C-terminal" evidence="2">
    <location>
        <begin position="124"/>
        <end position="180"/>
    </location>
</feature>
<evidence type="ECO:0000313" key="3">
    <source>
        <dbReference type="EMBL" id="NAS26731.1"/>
    </source>
</evidence>
<dbReference type="InterPro" id="IPR012551">
    <property type="entry name" value="DUF1707_SHOCT-like"/>
</dbReference>
<dbReference type="PANTHER" id="PTHR40763:SF4">
    <property type="entry name" value="DUF1707 DOMAIN-CONTAINING PROTEIN"/>
    <property type="match status" value="1"/>
</dbReference>
<accession>A0A7C9N1L7</accession>
<reference evidence="3 4" key="1">
    <citation type="submission" date="2020-01" db="EMBL/GenBank/DDBJ databases">
        <title>Herbidospora sp. NEAU-GS84 nov., a novel actinomycete isolated from soil.</title>
        <authorList>
            <person name="Han L."/>
        </authorList>
    </citation>
    <scope>NUCLEOTIDE SEQUENCE [LARGE SCALE GENOMIC DNA]</scope>
    <source>
        <strain evidence="3 4">NEAU-GS84</strain>
    </source>
</reference>
<protein>
    <submittedName>
        <fullName evidence="3">DUF1707 domain-containing protein</fullName>
    </submittedName>
</protein>
<dbReference type="Pfam" id="PF09922">
    <property type="entry name" value="LiaF-like_C"/>
    <property type="match status" value="1"/>
</dbReference>
<dbReference type="PANTHER" id="PTHR40763">
    <property type="entry name" value="MEMBRANE PROTEIN-RELATED"/>
    <property type="match status" value="1"/>
</dbReference>
<organism evidence="3 4">
    <name type="scientific">Herbidospora solisilvae</name>
    <dbReference type="NCBI Taxonomy" id="2696284"/>
    <lineage>
        <taxon>Bacteria</taxon>
        <taxon>Bacillati</taxon>
        <taxon>Actinomycetota</taxon>
        <taxon>Actinomycetes</taxon>
        <taxon>Streptosporangiales</taxon>
        <taxon>Streptosporangiaceae</taxon>
        <taxon>Herbidospora</taxon>
    </lineage>
</organism>